<protein>
    <recommendedName>
        <fullName evidence="9">rRNA methyltransferase 1, mitochondrial</fullName>
    </recommendedName>
</protein>
<dbReference type="GO" id="GO:0003723">
    <property type="term" value="F:RNA binding"/>
    <property type="evidence" value="ECO:0007669"/>
    <property type="project" value="InterPro"/>
</dbReference>
<gene>
    <name evidence="11" type="ORF">CYNAS_LOCUS9967</name>
</gene>
<keyword evidence="3" id="KW-0698">rRNA processing</keyword>
<dbReference type="InterPro" id="IPR001537">
    <property type="entry name" value="SpoU_MeTrfase"/>
</dbReference>
<keyword evidence="7" id="KW-0809">Transit peptide</keyword>
<dbReference type="InterPro" id="IPR029026">
    <property type="entry name" value="tRNA_m1G_MTases_N"/>
</dbReference>
<dbReference type="SMART" id="SM00967">
    <property type="entry name" value="SpoU_sub_bind"/>
    <property type="match status" value="1"/>
</dbReference>
<sequence length="320" mass="35202">MEENKNMNVLPTLRPTLSRRTLYGTSNGSSTPTNRPNLIYRKAKVTGKSLEELRSSNVPVPKFRGEAVFGVYPVLEALANETRDFFGLYIKDSVRSRCNHDERISKILEHARVLGLPVRRLTHSQFDKITDFQLHNGICLDASPLRFGHDVDDTQLTSLYLDNVLDPGNLGAIARSAMFFGCNQIVCSEGRGPSKITPAMSKASCGALECFRVTRVPSFTSFYEILKRAGALFIGTSDAVSARKFGKPAIELEALEVEKEQELVLVLGDEGSGVSNEVMTNCDVLLTITSPSMRKTSINSLNVSVVAGILLHHIATVRQK</sequence>
<keyword evidence="12" id="KW-1185">Reference proteome</keyword>
<evidence type="ECO:0000313" key="11">
    <source>
        <dbReference type="EMBL" id="CAJ0597984.1"/>
    </source>
</evidence>
<comment type="caution">
    <text evidence="11">The sequence shown here is derived from an EMBL/GenBank/DDBJ whole genome shotgun (WGS) entry which is preliminary data.</text>
</comment>
<keyword evidence="5" id="KW-0808">Transferase</keyword>
<dbReference type="Gene3D" id="3.40.1280.10">
    <property type="match status" value="1"/>
</dbReference>
<dbReference type="SUPFAM" id="SSF55315">
    <property type="entry name" value="L30e-like"/>
    <property type="match status" value="1"/>
</dbReference>
<evidence type="ECO:0000256" key="9">
    <source>
        <dbReference type="ARBA" id="ARBA00034881"/>
    </source>
</evidence>
<dbReference type="PANTHER" id="PTHR46103">
    <property type="entry name" value="RRNA METHYLTRANSFERASE 1, MITOCHONDRIAL"/>
    <property type="match status" value="1"/>
</dbReference>
<dbReference type="GO" id="GO:0005739">
    <property type="term" value="C:mitochondrion"/>
    <property type="evidence" value="ECO:0007669"/>
    <property type="project" value="UniProtKB-SubCell"/>
</dbReference>
<evidence type="ECO:0000256" key="5">
    <source>
        <dbReference type="ARBA" id="ARBA00022679"/>
    </source>
</evidence>
<dbReference type="Gene3D" id="3.30.1330.30">
    <property type="match status" value="1"/>
</dbReference>
<dbReference type="InterPro" id="IPR029028">
    <property type="entry name" value="Alpha/beta_knot_MTases"/>
</dbReference>
<dbReference type="Proteomes" id="UP001176961">
    <property type="component" value="Unassembled WGS sequence"/>
</dbReference>
<evidence type="ECO:0000256" key="4">
    <source>
        <dbReference type="ARBA" id="ARBA00022603"/>
    </source>
</evidence>
<evidence type="ECO:0000256" key="7">
    <source>
        <dbReference type="ARBA" id="ARBA00022946"/>
    </source>
</evidence>
<dbReference type="InterPro" id="IPR047261">
    <property type="entry name" value="MRM1_MeTrfase_dom"/>
</dbReference>
<comment type="similarity">
    <text evidence="2">Belongs to the class IV-like SAM-binding methyltransferase superfamily. RNA methyltransferase TrmH family.</text>
</comment>
<evidence type="ECO:0000259" key="10">
    <source>
        <dbReference type="SMART" id="SM00967"/>
    </source>
</evidence>
<evidence type="ECO:0000256" key="6">
    <source>
        <dbReference type="ARBA" id="ARBA00022691"/>
    </source>
</evidence>
<dbReference type="Pfam" id="PF08032">
    <property type="entry name" value="SpoU_sub_bind"/>
    <property type="match status" value="1"/>
</dbReference>
<dbReference type="SUPFAM" id="SSF75217">
    <property type="entry name" value="alpha/beta knot"/>
    <property type="match status" value="1"/>
</dbReference>
<evidence type="ECO:0000256" key="2">
    <source>
        <dbReference type="ARBA" id="ARBA00007228"/>
    </source>
</evidence>
<dbReference type="InterPro" id="IPR013123">
    <property type="entry name" value="SpoU_subst-bd"/>
</dbReference>
<reference evidence="11" key="1">
    <citation type="submission" date="2023-07" db="EMBL/GenBank/DDBJ databases">
        <authorList>
            <consortium name="CYATHOMIX"/>
        </authorList>
    </citation>
    <scope>NUCLEOTIDE SEQUENCE</scope>
    <source>
        <strain evidence="11">N/A</strain>
    </source>
</reference>
<evidence type="ECO:0000256" key="3">
    <source>
        <dbReference type="ARBA" id="ARBA00022552"/>
    </source>
</evidence>
<dbReference type="CDD" id="cd18105">
    <property type="entry name" value="SpoU-like_MRM1"/>
    <property type="match status" value="1"/>
</dbReference>
<keyword evidence="4" id="KW-0489">Methyltransferase</keyword>
<proteinExistence type="inferred from homology"/>
<dbReference type="AlphaFoldDB" id="A0AA36GTH5"/>
<keyword evidence="6" id="KW-0949">S-adenosyl-L-methionine</keyword>
<dbReference type="PANTHER" id="PTHR46103:SF1">
    <property type="entry name" value="RRNA METHYLTRANSFERASE 1, MITOCHONDRIAL"/>
    <property type="match status" value="1"/>
</dbReference>
<accession>A0AA36GTH5</accession>
<feature type="domain" description="RNA 2-O ribose methyltransferase substrate binding" evidence="10">
    <location>
        <begin position="67"/>
        <end position="148"/>
    </location>
</feature>
<organism evidence="11 12">
    <name type="scientific">Cylicocyclus nassatus</name>
    <name type="common">Nematode worm</name>
    <dbReference type="NCBI Taxonomy" id="53992"/>
    <lineage>
        <taxon>Eukaryota</taxon>
        <taxon>Metazoa</taxon>
        <taxon>Ecdysozoa</taxon>
        <taxon>Nematoda</taxon>
        <taxon>Chromadorea</taxon>
        <taxon>Rhabditida</taxon>
        <taxon>Rhabditina</taxon>
        <taxon>Rhabditomorpha</taxon>
        <taxon>Strongyloidea</taxon>
        <taxon>Strongylidae</taxon>
        <taxon>Cylicocyclus</taxon>
    </lineage>
</organism>
<evidence type="ECO:0000256" key="1">
    <source>
        <dbReference type="ARBA" id="ARBA00004173"/>
    </source>
</evidence>
<dbReference type="Pfam" id="PF00588">
    <property type="entry name" value="SpoU_methylase"/>
    <property type="match status" value="1"/>
</dbReference>
<comment type="subcellular location">
    <subcellularLocation>
        <location evidence="1">Mitochondrion</location>
    </subcellularLocation>
</comment>
<evidence type="ECO:0000313" key="12">
    <source>
        <dbReference type="Proteomes" id="UP001176961"/>
    </source>
</evidence>
<dbReference type="InterPro" id="IPR029064">
    <property type="entry name" value="Ribosomal_eL30-like_sf"/>
</dbReference>
<evidence type="ECO:0000256" key="8">
    <source>
        <dbReference type="ARBA" id="ARBA00023128"/>
    </source>
</evidence>
<dbReference type="EMBL" id="CATQJL010000223">
    <property type="protein sequence ID" value="CAJ0597984.1"/>
    <property type="molecule type" value="Genomic_DNA"/>
</dbReference>
<dbReference type="InterPro" id="IPR047182">
    <property type="entry name" value="MRM1"/>
</dbReference>
<dbReference type="GO" id="GO:0016435">
    <property type="term" value="F:rRNA (guanine) methyltransferase activity"/>
    <property type="evidence" value="ECO:0007669"/>
    <property type="project" value="TreeGrafter"/>
</dbReference>
<keyword evidence="8" id="KW-0496">Mitochondrion</keyword>
<name>A0AA36GTH5_CYLNA</name>